<evidence type="ECO:0000313" key="2">
    <source>
        <dbReference type="EMBL" id="KAF5349327.1"/>
    </source>
</evidence>
<proteinExistence type="predicted"/>
<keyword evidence="3" id="KW-1185">Reference proteome</keyword>
<feature type="region of interest" description="Disordered" evidence="1">
    <location>
        <begin position="251"/>
        <end position="298"/>
    </location>
</feature>
<evidence type="ECO:0000256" key="1">
    <source>
        <dbReference type="SAM" id="MobiDB-lite"/>
    </source>
</evidence>
<feature type="compositionally biased region" description="Acidic residues" evidence="1">
    <location>
        <begin position="190"/>
        <end position="199"/>
    </location>
</feature>
<protein>
    <recommendedName>
        <fullName evidence="4">Zn(2)-C6 fungal-type domain-containing protein</fullName>
    </recommendedName>
</protein>
<comment type="caution">
    <text evidence="2">The sequence shown here is derived from an EMBL/GenBank/DDBJ whole genome shotgun (WGS) entry which is preliminary data.</text>
</comment>
<dbReference type="EMBL" id="JAACJM010000082">
    <property type="protein sequence ID" value="KAF5349327.1"/>
    <property type="molecule type" value="Genomic_DNA"/>
</dbReference>
<sequence length="330" mass="37876">MARRSGAQGPPRTASCEVEKEASSSNAQNLDRISVMVLSQPHPQPDSQPYLDSAVIIGVANWLSNHPEPPKPGPEPTQPEHPVIPPLGKSPHKRRLREHAKQNWQRQEKEYEEQYKAWIEADEKYTAWRSAKEKYSQETSARVCAERREMEEKERKRREERERNERAARKGERRKVEAAGVNNDRWNDQNSDESDEEVDQLATPQASSSKRKASSPCQRCEDDGEDCLPPIKPNSVSCVRCNKMKKRCSFNGPMIGKRPRVEGKLDRVVESGPGNSKTEDEIEVVEDSEGEEEHQNEEDLTKKFILNEVKEMRGLVREFDRKLVAIERNL</sequence>
<feature type="compositionally biased region" description="Basic and acidic residues" evidence="1">
    <location>
        <begin position="259"/>
        <end position="269"/>
    </location>
</feature>
<evidence type="ECO:0008006" key="4">
    <source>
        <dbReference type="Google" id="ProtNLM"/>
    </source>
</evidence>
<feature type="region of interest" description="Disordered" evidence="1">
    <location>
        <begin position="1"/>
        <end position="110"/>
    </location>
</feature>
<name>A0A8H5CZB0_9AGAR</name>
<organism evidence="2 3">
    <name type="scientific">Tetrapyrgos nigripes</name>
    <dbReference type="NCBI Taxonomy" id="182062"/>
    <lineage>
        <taxon>Eukaryota</taxon>
        <taxon>Fungi</taxon>
        <taxon>Dikarya</taxon>
        <taxon>Basidiomycota</taxon>
        <taxon>Agaricomycotina</taxon>
        <taxon>Agaricomycetes</taxon>
        <taxon>Agaricomycetidae</taxon>
        <taxon>Agaricales</taxon>
        <taxon>Marasmiineae</taxon>
        <taxon>Marasmiaceae</taxon>
        <taxon>Tetrapyrgos</taxon>
    </lineage>
</organism>
<evidence type="ECO:0000313" key="3">
    <source>
        <dbReference type="Proteomes" id="UP000559256"/>
    </source>
</evidence>
<reference evidence="2 3" key="1">
    <citation type="journal article" date="2020" name="ISME J.">
        <title>Uncovering the hidden diversity of litter-decomposition mechanisms in mushroom-forming fungi.</title>
        <authorList>
            <person name="Floudas D."/>
            <person name="Bentzer J."/>
            <person name="Ahren D."/>
            <person name="Johansson T."/>
            <person name="Persson P."/>
            <person name="Tunlid A."/>
        </authorList>
    </citation>
    <scope>NUCLEOTIDE SEQUENCE [LARGE SCALE GENOMIC DNA]</scope>
    <source>
        <strain evidence="2 3">CBS 291.85</strain>
    </source>
</reference>
<feature type="region of interest" description="Disordered" evidence="1">
    <location>
        <begin position="129"/>
        <end position="232"/>
    </location>
</feature>
<gene>
    <name evidence="2" type="ORF">D9758_011804</name>
</gene>
<feature type="compositionally biased region" description="Acidic residues" evidence="1">
    <location>
        <begin position="280"/>
        <end position="296"/>
    </location>
</feature>
<feature type="compositionally biased region" description="Basic and acidic residues" evidence="1">
    <location>
        <begin position="144"/>
        <end position="177"/>
    </location>
</feature>
<dbReference type="AlphaFoldDB" id="A0A8H5CZB0"/>
<accession>A0A8H5CZB0</accession>
<dbReference type="Proteomes" id="UP000559256">
    <property type="component" value="Unassembled WGS sequence"/>
</dbReference>
<feature type="compositionally biased region" description="Pro residues" evidence="1">
    <location>
        <begin position="70"/>
        <end position="85"/>
    </location>
</feature>